<reference evidence="2 3" key="1">
    <citation type="journal article" date="2021" name="BMC Genomics">
        <title>Datura genome reveals duplications of psychoactive alkaloid biosynthetic genes and high mutation rate following tissue culture.</title>
        <authorList>
            <person name="Rajewski A."/>
            <person name="Carter-House D."/>
            <person name="Stajich J."/>
            <person name="Litt A."/>
        </authorList>
    </citation>
    <scope>NUCLEOTIDE SEQUENCE [LARGE SCALE GENOMIC DNA]</scope>
    <source>
        <strain evidence="2">AR-01</strain>
    </source>
</reference>
<keyword evidence="3" id="KW-1185">Reference proteome</keyword>
<evidence type="ECO:0000313" key="2">
    <source>
        <dbReference type="EMBL" id="MCE5166669.1"/>
    </source>
</evidence>
<feature type="non-terminal residue" evidence="2">
    <location>
        <position position="64"/>
    </location>
</feature>
<organism evidence="2 3">
    <name type="scientific">Datura stramonium</name>
    <name type="common">Jimsonweed</name>
    <name type="synonym">Common thornapple</name>
    <dbReference type="NCBI Taxonomy" id="4076"/>
    <lineage>
        <taxon>Eukaryota</taxon>
        <taxon>Viridiplantae</taxon>
        <taxon>Streptophyta</taxon>
        <taxon>Embryophyta</taxon>
        <taxon>Tracheophyta</taxon>
        <taxon>Spermatophyta</taxon>
        <taxon>Magnoliopsida</taxon>
        <taxon>eudicotyledons</taxon>
        <taxon>Gunneridae</taxon>
        <taxon>Pentapetalae</taxon>
        <taxon>asterids</taxon>
        <taxon>lamiids</taxon>
        <taxon>Solanales</taxon>
        <taxon>Solanaceae</taxon>
        <taxon>Solanoideae</taxon>
        <taxon>Datureae</taxon>
        <taxon>Datura</taxon>
    </lineage>
</organism>
<feature type="non-terminal residue" evidence="2">
    <location>
        <position position="1"/>
    </location>
</feature>
<evidence type="ECO:0000313" key="3">
    <source>
        <dbReference type="Proteomes" id="UP000823775"/>
    </source>
</evidence>
<feature type="region of interest" description="Disordered" evidence="1">
    <location>
        <begin position="1"/>
        <end position="22"/>
    </location>
</feature>
<dbReference type="Proteomes" id="UP000823775">
    <property type="component" value="Unassembled WGS sequence"/>
</dbReference>
<evidence type="ECO:0000256" key="1">
    <source>
        <dbReference type="SAM" id="MobiDB-lite"/>
    </source>
</evidence>
<protein>
    <submittedName>
        <fullName evidence="2">Uncharacterized protein</fullName>
    </submittedName>
</protein>
<feature type="compositionally biased region" description="Basic and acidic residues" evidence="1">
    <location>
        <begin position="9"/>
        <end position="18"/>
    </location>
</feature>
<comment type="caution">
    <text evidence="2">The sequence shown here is derived from an EMBL/GenBank/DDBJ whole genome shotgun (WGS) entry which is preliminary data.</text>
</comment>
<sequence>VGVNNSRNEAQHMDDCHVRGTRTSARRGSIMYAMPVRQAQGQARGAQLPRAWAGATWHMSTALV</sequence>
<gene>
    <name evidence="2" type="ORF">HAX54_023727</name>
</gene>
<accession>A0ABS8Y6N7</accession>
<dbReference type="EMBL" id="JACEIK010028859">
    <property type="protein sequence ID" value="MCE5166669.1"/>
    <property type="molecule type" value="Genomic_DNA"/>
</dbReference>
<name>A0ABS8Y6N7_DATST</name>
<proteinExistence type="predicted"/>